<evidence type="ECO:0000313" key="2">
    <source>
        <dbReference type="Proteomes" id="UP001652661"/>
    </source>
</evidence>
<feature type="signal peptide" evidence="1">
    <location>
        <begin position="1"/>
        <end position="18"/>
    </location>
</feature>
<feature type="chain" id="PRO_5028414853" evidence="1">
    <location>
        <begin position="19"/>
        <end position="141"/>
    </location>
</feature>
<organism evidence="2 3">
    <name type="scientific">Drosophila kikkawai</name>
    <name type="common">Fruit fly</name>
    <dbReference type="NCBI Taxonomy" id="30033"/>
    <lineage>
        <taxon>Eukaryota</taxon>
        <taxon>Metazoa</taxon>
        <taxon>Ecdysozoa</taxon>
        <taxon>Arthropoda</taxon>
        <taxon>Hexapoda</taxon>
        <taxon>Insecta</taxon>
        <taxon>Pterygota</taxon>
        <taxon>Neoptera</taxon>
        <taxon>Endopterygota</taxon>
        <taxon>Diptera</taxon>
        <taxon>Brachycera</taxon>
        <taxon>Muscomorpha</taxon>
        <taxon>Ephydroidea</taxon>
        <taxon>Drosophilidae</taxon>
        <taxon>Drosophila</taxon>
        <taxon>Sophophora</taxon>
    </lineage>
</organism>
<reference evidence="2" key="1">
    <citation type="submission" date="2025-05" db="UniProtKB">
        <authorList>
            <consortium name="RefSeq"/>
        </authorList>
    </citation>
    <scope>NUCLEOTIDE SEQUENCE [LARGE SCALE GENOMIC DNA]</scope>
    <source>
        <strain evidence="2">14028-0561.14</strain>
    </source>
</reference>
<keyword evidence="1" id="KW-0732">Signal</keyword>
<dbReference type="OrthoDB" id="7833196at2759"/>
<proteinExistence type="predicted"/>
<sequence>MRYYLVIISLTLLKFISGLPVDPEYDCKVLEPVNGNDSVENVVKNIKISLQNAINRASNRDNCENMVTHLQETLRTAEGQTSQSDKRLFVIDFLDHQGVLSKDDTRRNGLTSVLPNLTQLGRRALNFLKKIEDKLASVLYQ</sequence>
<evidence type="ECO:0000256" key="1">
    <source>
        <dbReference type="SAM" id="SignalP"/>
    </source>
</evidence>
<dbReference type="AlphaFoldDB" id="A0A6P4IK81"/>
<evidence type="ECO:0000313" key="3">
    <source>
        <dbReference type="RefSeq" id="XP_017023929.1"/>
    </source>
</evidence>
<gene>
    <name evidence="3" type="primary">LOC108075852</name>
</gene>
<dbReference type="GeneID" id="108075852"/>
<name>A0A6P4IK81_DROKI</name>
<keyword evidence="2" id="KW-1185">Reference proteome</keyword>
<dbReference type="Proteomes" id="UP001652661">
    <property type="component" value="Chromosome 2L"/>
</dbReference>
<reference evidence="3" key="2">
    <citation type="submission" date="2025-08" db="UniProtKB">
        <authorList>
            <consortium name="RefSeq"/>
        </authorList>
    </citation>
    <scope>IDENTIFICATION</scope>
    <source>
        <strain evidence="3">14028-0561.14</strain>
        <tissue evidence="3">Whole fly</tissue>
    </source>
</reference>
<accession>A0A6P4IK81</accession>
<protein>
    <submittedName>
        <fullName evidence="3">Uncharacterized protein</fullName>
    </submittedName>
</protein>
<dbReference type="RefSeq" id="XP_017023929.1">
    <property type="nucleotide sequence ID" value="XM_017168440.2"/>
</dbReference>